<evidence type="ECO:0000256" key="12">
    <source>
        <dbReference type="SAM" id="MobiDB-lite"/>
    </source>
</evidence>
<accession>A0ABP8RYQ9</accession>
<reference evidence="15" key="1">
    <citation type="journal article" date="2019" name="Int. J. Syst. Evol. Microbiol.">
        <title>The Global Catalogue of Microorganisms (GCM) 10K type strain sequencing project: providing services to taxonomists for standard genome sequencing and annotation.</title>
        <authorList>
            <consortium name="The Broad Institute Genomics Platform"/>
            <consortium name="The Broad Institute Genome Sequencing Center for Infectious Disease"/>
            <person name="Wu L."/>
            <person name="Ma J."/>
        </authorList>
    </citation>
    <scope>NUCLEOTIDE SEQUENCE [LARGE SCALE GENOMIC DNA]</scope>
    <source>
        <strain evidence="15">JCM 17906</strain>
    </source>
</reference>
<evidence type="ECO:0000256" key="5">
    <source>
        <dbReference type="ARBA" id="ARBA00023004"/>
    </source>
</evidence>
<evidence type="ECO:0000256" key="2">
    <source>
        <dbReference type="ARBA" id="ARBA00006597"/>
    </source>
</evidence>
<evidence type="ECO:0000256" key="9">
    <source>
        <dbReference type="ARBA" id="ARBA00023157"/>
    </source>
</evidence>
<evidence type="ECO:0000256" key="6">
    <source>
        <dbReference type="ARBA" id="ARBA00023014"/>
    </source>
</evidence>
<evidence type="ECO:0000256" key="8">
    <source>
        <dbReference type="ARBA" id="ARBA00023125"/>
    </source>
</evidence>
<keyword evidence="5 11" id="KW-0408">Iron</keyword>
<keyword evidence="6 11" id="KW-0411">Iron-sulfur</keyword>
<keyword evidence="4 11" id="KW-0479">Metal-binding</keyword>
<comment type="subcellular location">
    <subcellularLocation>
        <location evidence="1 11">Cytoplasm</location>
    </subcellularLocation>
</comment>
<comment type="PTM">
    <text evidence="11">Upon Fe-S cluster removal intramolecular disulfide bonds are formed.</text>
</comment>
<dbReference type="PANTHER" id="PTHR38839:SF6">
    <property type="entry name" value="TRANSCRIPTIONAL REGULATOR WHIB1"/>
    <property type="match status" value="1"/>
</dbReference>
<comment type="cofactor">
    <cofactor evidence="11">
        <name>[4Fe-4S] cluster</name>
        <dbReference type="ChEBI" id="CHEBI:49883"/>
    </cofactor>
    <text evidence="11">Binds 1 [4Fe-4S] cluster per subunit. Following nitrosylation of the [4Fe-4S] cluster binds 1 [4Fe-8(NO)] cluster per subunit.</text>
</comment>
<sequence length="99" mass="10792">MTTVAPVSVVLAIADRPRAETPCTDDPELFFPVGTSGPALLQIAEAKARCQRCPALDRCLALALETGQDHGIWGATTEQERRALRRRGASHGRRRGSRR</sequence>
<organism evidence="14 15">
    <name type="scientific">Pseudonocardia xishanensis</name>
    <dbReference type="NCBI Taxonomy" id="630995"/>
    <lineage>
        <taxon>Bacteria</taxon>
        <taxon>Bacillati</taxon>
        <taxon>Actinomycetota</taxon>
        <taxon>Actinomycetes</taxon>
        <taxon>Pseudonocardiales</taxon>
        <taxon>Pseudonocardiaceae</taxon>
        <taxon>Pseudonocardia</taxon>
    </lineage>
</organism>
<name>A0ABP8RYQ9_9PSEU</name>
<evidence type="ECO:0000256" key="4">
    <source>
        <dbReference type="ARBA" id="ARBA00022723"/>
    </source>
</evidence>
<feature type="binding site" evidence="11">
    <location>
        <position position="50"/>
    </location>
    <ligand>
        <name>[4Fe-4S] cluster</name>
        <dbReference type="ChEBI" id="CHEBI:49883"/>
    </ligand>
</feature>
<keyword evidence="15" id="KW-1185">Reference proteome</keyword>
<dbReference type="Pfam" id="PF02467">
    <property type="entry name" value="Whib"/>
    <property type="match status" value="1"/>
</dbReference>
<protein>
    <recommendedName>
        <fullName evidence="11">Transcriptional regulator WhiB</fullName>
    </recommendedName>
</protein>
<feature type="compositionally biased region" description="Basic residues" evidence="12">
    <location>
        <begin position="83"/>
        <end position="99"/>
    </location>
</feature>
<evidence type="ECO:0000259" key="13">
    <source>
        <dbReference type="PROSITE" id="PS51674"/>
    </source>
</evidence>
<comment type="PTM">
    <text evidence="11">The Fe-S cluster can be nitrosylated by nitric oxide (NO).</text>
</comment>
<feature type="domain" description="4Fe-4S Wbl-type" evidence="13">
    <location>
        <begin position="22"/>
        <end position="83"/>
    </location>
</feature>
<feature type="binding site" evidence="11">
    <location>
        <position position="53"/>
    </location>
    <ligand>
        <name>[4Fe-4S] cluster</name>
        <dbReference type="ChEBI" id="CHEBI:49883"/>
    </ligand>
</feature>
<keyword evidence="8 11" id="KW-0238">DNA-binding</keyword>
<dbReference type="PROSITE" id="PS51674">
    <property type="entry name" value="4FE4S_WBL"/>
    <property type="match status" value="1"/>
</dbReference>
<keyword evidence="11" id="KW-0963">Cytoplasm</keyword>
<feature type="binding site" evidence="11">
    <location>
        <position position="59"/>
    </location>
    <ligand>
        <name>[4Fe-4S] cluster</name>
        <dbReference type="ChEBI" id="CHEBI:49883"/>
    </ligand>
</feature>
<dbReference type="EMBL" id="BAABGT010000086">
    <property type="protein sequence ID" value="GAA4554770.1"/>
    <property type="molecule type" value="Genomic_DNA"/>
</dbReference>
<dbReference type="Proteomes" id="UP001501598">
    <property type="component" value="Unassembled WGS sequence"/>
</dbReference>
<keyword evidence="7 11" id="KW-0805">Transcription regulation</keyword>
<keyword evidence="3 11" id="KW-0004">4Fe-4S</keyword>
<evidence type="ECO:0000256" key="1">
    <source>
        <dbReference type="ARBA" id="ARBA00004496"/>
    </source>
</evidence>
<dbReference type="InterPro" id="IPR003482">
    <property type="entry name" value="Whib"/>
</dbReference>
<feature type="region of interest" description="Disordered" evidence="12">
    <location>
        <begin position="75"/>
        <end position="99"/>
    </location>
</feature>
<evidence type="ECO:0000256" key="10">
    <source>
        <dbReference type="ARBA" id="ARBA00023163"/>
    </source>
</evidence>
<evidence type="ECO:0000256" key="7">
    <source>
        <dbReference type="ARBA" id="ARBA00023015"/>
    </source>
</evidence>
<comment type="similarity">
    <text evidence="2 11">Belongs to the WhiB family.</text>
</comment>
<comment type="function">
    <text evidence="11">Acts as a transcriptional regulator. Probably redox-responsive. The apo- but not holo-form probably binds DNA.</text>
</comment>
<keyword evidence="10 11" id="KW-0804">Transcription</keyword>
<comment type="caution">
    <text evidence="14">The sequence shown here is derived from an EMBL/GenBank/DDBJ whole genome shotgun (WGS) entry which is preliminary data.</text>
</comment>
<proteinExistence type="inferred from homology"/>
<dbReference type="PANTHER" id="PTHR38839">
    <property type="entry name" value="TRANSCRIPTIONAL REGULATOR WHID-RELATED"/>
    <property type="match status" value="1"/>
</dbReference>
<keyword evidence="9 11" id="KW-1015">Disulfide bond</keyword>
<dbReference type="InterPro" id="IPR034768">
    <property type="entry name" value="4FE4S_WBL"/>
</dbReference>
<dbReference type="RefSeq" id="WP_425569156.1">
    <property type="nucleotide sequence ID" value="NZ_BAABGT010000086.1"/>
</dbReference>
<gene>
    <name evidence="11" type="primary">whiB</name>
    <name evidence="14" type="ORF">GCM10023175_53480</name>
</gene>
<evidence type="ECO:0000313" key="14">
    <source>
        <dbReference type="EMBL" id="GAA4554770.1"/>
    </source>
</evidence>
<feature type="binding site" evidence="11">
    <location>
        <position position="23"/>
    </location>
    <ligand>
        <name>[4Fe-4S] cluster</name>
        <dbReference type="ChEBI" id="CHEBI:49883"/>
    </ligand>
</feature>
<evidence type="ECO:0000256" key="3">
    <source>
        <dbReference type="ARBA" id="ARBA00022485"/>
    </source>
</evidence>
<dbReference type="HAMAP" id="MF_01479">
    <property type="entry name" value="WhiB"/>
    <property type="match status" value="1"/>
</dbReference>
<evidence type="ECO:0000313" key="15">
    <source>
        <dbReference type="Proteomes" id="UP001501598"/>
    </source>
</evidence>
<evidence type="ECO:0000256" key="11">
    <source>
        <dbReference type="HAMAP-Rule" id="MF_01479"/>
    </source>
</evidence>